<dbReference type="InterPro" id="IPR036412">
    <property type="entry name" value="HAD-like_sf"/>
</dbReference>
<accession>M1MU17</accession>
<dbReference type="RefSeq" id="WP_015399628.1">
    <property type="nucleotide sequence ID" value="NC_020302.1"/>
</dbReference>
<dbReference type="OrthoDB" id="9797415at2"/>
<dbReference type="Gene3D" id="3.40.50.1000">
    <property type="entry name" value="HAD superfamily/HAD-like"/>
    <property type="match status" value="1"/>
</dbReference>
<dbReference type="NCBIfam" id="TIGR01509">
    <property type="entry name" value="HAD-SF-IA-v3"/>
    <property type="match status" value="1"/>
</dbReference>
<name>M1MU17_9CORY</name>
<organism evidence="1 2">
    <name type="scientific">Corynebacterium halotolerans YIM 70093 = DSM 44683</name>
    <dbReference type="NCBI Taxonomy" id="1121362"/>
    <lineage>
        <taxon>Bacteria</taxon>
        <taxon>Bacillati</taxon>
        <taxon>Actinomycetota</taxon>
        <taxon>Actinomycetes</taxon>
        <taxon>Mycobacteriales</taxon>
        <taxon>Corynebacteriaceae</taxon>
        <taxon>Corynebacterium</taxon>
    </lineage>
</organism>
<dbReference type="InterPro" id="IPR006439">
    <property type="entry name" value="HAD-SF_hydro_IA"/>
</dbReference>
<dbReference type="KEGG" id="chn:A605_00940"/>
<dbReference type="PANTHER" id="PTHR43611">
    <property type="entry name" value="ALPHA-D-GLUCOSE 1-PHOSPHATE PHOSPHATASE"/>
    <property type="match status" value="1"/>
</dbReference>
<dbReference type="Pfam" id="PF00702">
    <property type="entry name" value="Hydrolase"/>
    <property type="match status" value="1"/>
</dbReference>
<evidence type="ECO:0000313" key="2">
    <source>
        <dbReference type="Proteomes" id="UP000011723"/>
    </source>
</evidence>
<keyword evidence="2" id="KW-1185">Reference proteome</keyword>
<gene>
    <name evidence="1" type="ORF">A605_00940</name>
</gene>
<dbReference type="PANTHER" id="PTHR43611:SF3">
    <property type="entry name" value="FLAVIN MONONUCLEOTIDE HYDROLASE 1, CHLOROPLATIC"/>
    <property type="match status" value="1"/>
</dbReference>
<dbReference type="PATRIC" id="fig|1121362.3.peg.180"/>
<dbReference type="eggNOG" id="COG1011">
    <property type="taxonomic scope" value="Bacteria"/>
</dbReference>
<dbReference type="EMBL" id="CP003697">
    <property type="protein sequence ID" value="AGF71204.1"/>
    <property type="molecule type" value="Genomic_DNA"/>
</dbReference>
<dbReference type="AlphaFoldDB" id="M1MU17"/>
<dbReference type="InterPro" id="IPR023214">
    <property type="entry name" value="HAD_sf"/>
</dbReference>
<dbReference type="PRINTS" id="PR00413">
    <property type="entry name" value="HADHALOGNASE"/>
</dbReference>
<reference evidence="1 2" key="1">
    <citation type="journal article" date="2012" name="Stand. Genomic Sci.">
        <title>Genome sequence of the halotolerant bacterium Corynebacterium halotolerans type strain YIM 70093(T) (= DSM 44683(T)).</title>
        <authorList>
            <person name="Ruckert C."/>
            <person name="Albersmeier A."/>
            <person name="Al-Dilaimi A."/>
            <person name="Niehaus K."/>
            <person name="Szczepanowski R."/>
            <person name="Kalinowski J."/>
        </authorList>
    </citation>
    <scope>NUCLEOTIDE SEQUENCE [LARGE SCALE GENOMIC DNA]</scope>
    <source>
        <strain evidence="1">YIM 70093</strain>
    </source>
</reference>
<dbReference type="Proteomes" id="UP000011723">
    <property type="component" value="Chromosome"/>
</dbReference>
<proteinExistence type="predicted"/>
<dbReference type="HOGENOM" id="CLU_045011_9_3_11"/>
<sequence>MTSLLFDLDGVLLRPKTVAGKRRVEQVIGTDDHIWETYEDLRPAYDAADVSDERFWRQVQLRADLDPFDYSEAIVADWEASLHENTEMVELVTWLIDEGWRCGVLANMPPGLGERARENLSWLGKLEAVTLSGDIGVAKPDRRAFAVGVDAMGASAKDTVFFDDRPDYVAAAEEFGLRAVLFEGPQSVLEVVQA</sequence>
<protein>
    <submittedName>
        <fullName evidence="1">Phosphoglycolate phosphatase</fullName>
    </submittedName>
</protein>
<evidence type="ECO:0000313" key="1">
    <source>
        <dbReference type="EMBL" id="AGF71204.1"/>
    </source>
</evidence>
<dbReference type="STRING" id="1121362.A605_00940"/>
<dbReference type="SUPFAM" id="SSF56784">
    <property type="entry name" value="HAD-like"/>
    <property type="match status" value="1"/>
</dbReference>